<dbReference type="GO" id="GO:0016020">
    <property type="term" value="C:membrane"/>
    <property type="evidence" value="ECO:0007669"/>
    <property type="project" value="UniProtKB-SubCell"/>
</dbReference>
<dbReference type="PANTHER" id="PTHR15486">
    <property type="entry name" value="ANCIENT UBIQUITOUS PROTEIN"/>
    <property type="match status" value="1"/>
</dbReference>
<evidence type="ECO:0000256" key="3">
    <source>
        <dbReference type="SAM" id="Phobius"/>
    </source>
</evidence>
<evidence type="ECO:0000256" key="2">
    <source>
        <dbReference type="ARBA" id="ARBA00023136"/>
    </source>
</evidence>
<keyword evidence="2 3" id="KW-0472">Membrane</keyword>
<dbReference type="PANTHER" id="PTHR15486:SF96">
    <property type="entry name" value="LIPID DROPLET-REGULATING VLDL ASSEMBLY FACTOR AUP1"/>
    <property type="match status" value="1"/>
</dbReference>
<evidence type="ECO:0000313" key="6">
    <source>
        <dbReference type="Proteomes" id="UP001327560"/>
    </source>
</evidence>
<dbReference type="SMART" id="SM00563">
    <property type="entry name" value="PlsC"/>
    <property type="match status" value="1"/>
</dbReference>
<dbReference type="AlphaFoldDB" id="A0AAQ3KY97"/>
<dbReference type="SUPFAM" id="SSF69593">
    <property type="entry name" value="Glycerol-3-phosphate (1)-acyltransferase"/>
    <property type="match status" value="1"/>
</dbReference>
<reference evidence="5 6" key="1">
    <citation type="submission" date="2023-10" db="EMBL/GenBank/DDBJ databases">
        <title>Chromosome-scale genome assembly provides insights into flower coloration mechanisms of Canna indica.</title>
        <authorList>
            <person name="Li C."/>
        </authorList>
    </citation>
    <scope>NUCLEOTIDE SEQUENCE [LARGE SCALE GENOMIC DNA]</scope>
    <source>
        <tissue evidence="5">Flower</tissue>
    </source>
</reference>
<gene>
    <name evidence="5" type="ORF">Cni_G22627</name>
</gene>
<dbReference type="GO" id="GO:0016791">
    <property type="term" value="F:phosphatase activity"/>
    <property type="evidence" value="ECO:0007669"/>
    <property type="project" value="TreeGrafter"/>
</dbReference>
<keyword evidence="6" id="KW-1185">Reference proteome</keyword>
<comment type="subcellular location">
    <subcellularLocation>
        <location evidence="1">Membrane</location>
    </subcellularLocation>
</comment>
<evidence type="ECO:0000313" key="5">
    <source>
        <dbReference type="EMBL" id="WOL13847.1"/>
    </source>
</evidence>
<keyword evidence="3" id="KW-1133">Transmembrane helix</keyword>
<dbReference type="GO" id="GO:0010143">
    <property type="term" value="P:cutin biosynthetic process"/>
    <property type="evidence" value="ECO:0007669"/>
    <property type="project" value="TreeGrafter"/>
</dbReference>
<dbReference type="Pfam" id="PF01553">
    <property type="entry name" value="Acyltransferase"/>
    <property type="match status" value="1"/>
</dbReference>
<protein>
    <submittedName>
        <fullName evidence="5">Glycerol-3-phosphate 2-O-acyltransferase 6-like</fullName>
    </submittedName>
</protein>
<dbReference type="InterPro" id="IPR002123">
    <property type="entry name" value="Plipid/glycerol_acylTrfase"/>
</dbReference>
<accession>A0AAQ3KY97</accession>
<dbReference type="Proteomes" id="UP001327560">
    <property type="component" value="Chromosome 7"/>
</dbReference>
<feature type="domain" description="Phospholipid/glycerol acyltransferase" evidence="4">
    <location>
        <begin position="105"/>
        <end position="206"/>
    </location>
</feature>
<dbReference type="GO" id="GO:0090447">
    <property type="term" value="F:glycerol-3-phosphate 2-O-acyltransferase activity"/>
    <property type="evidence" value="ECO:0007669"/>
    <property type="project" value="TreeGrafter"/>
</dbReference>
<feature type="transmembrane region" description="Helical" evidence="3">
    <location>
        <begin position="44"/>
        <end position="66"/>
    </location>
</feature>
<evidence type="ECO:0000259" key="4">
    <source>
        <dbReference type="SMART" id="SM00563"/>
    </source>
</evidence>
<sequence length="292" mass="33156">MNMFRLKEVYIVPPKPQREAVTADKLPKPVIFHDSRLVLKPTPLLAILILLWYPFPFLLACVRIIAGSLLPMRLIGLAFHCLGIRIIVRGSPPPPPKGSLLGSSVLFVCSHRTILDPVFLYAAICYPAATVTYSISRVSDFLSPIKTIVVSRNRARDATMIKRLLAGGDLTICPEGPTCRESFLLRFSTMFAELTEEIVPVAMVNMYTFQELSRAFINPFFLSLICTKTEESLYYIKQGHHEPLREYLKRFHFVAMEIPNLDPHVELYSAKHGLKTRTIHRPDRSVQTKEYG</sequence>
<organism evidence="5 6">
    <name type="scientific">Canna indica</name>
    <name type="common">Indian-shot</name>
    <dbReference type="NCBI Taxonomy" id="4628"/>
    <lineage>
        <taxon>Eukaryota</taxon>
        <taxon>Viridiplantae</taxon>
        <taxon>Streptophyta</taxon>
        <taxon>Embryophyta</taxon>
        <taxon>Tracheophyta</taxon>
        <taxon>Spermatophyta</taxon>
        <taxon>Magnoliopsida</taxon>
        <taxon>Liliopsida</taxon>
        <taxon>Zingiberales</taxon>
        <taxon>Cannaceae</taxon>
        <taxon>Canna</taxon>
    </lineage>
</organism>
<keyword evidence="3" id="KW-0812">Transmembrane</keyword>
<dbReference type="EMBL" id="CP136896">
    <property type="protein sequence ID" value="WOL13847.1"/>
    <property type="molecule type" value="Genomic_DNA"/>
</dbReference>
<proteinExistence type="predicted"/>
<evidence type="ECO:0000256" key="1">
    <source>
        <dbReference type="ARBA" id="ARBA00004370"/>
    </source>
</evidence>
<name>A0AAQ3KY97_9LILI</name>